<dbReference type="RefSeq" id="WP_071469507.1">
    <property type="nucleotide sequence ID" value="NZ_MEHT01000015.1"/>
</dbReference>
<dbReference type="InterPro" id="IPR036930">
    <property type="entry name" value="WGR_dom_sf"/>
</dbReference>
<keyword evidence="3" id="KW-1185">Reference proteome</keyword>
<dbReference type="SMART" id="SM00773">
    <property type="entry name" value="WGR"/>
    <property type="match status" value="1"/>
</dbReference>
<comment type="caution">
    <text evidence="2">The sequence shown here is derived from an EMBL/GenBank/DDBJ whole genome shotgun (WGS) entry which is preliminary data.</text>
</comment>
<sequence>MITLLSHRPTTADFYRVDVSYNLFGEYTVIRAWGRRGKAGRHMIAWFSNLREAAVAADRWHRRACARGYAPSESRYFDAA</sequence>
<organism evidence="2 3">
    <name type="scientific">Roseinatronobacter thiooxidans</name>
    <dbReference type="NCBI Taxonomy" id="121821"/>
    <lineage>
        <taxon>Bacteria</taxon>
        <taxon>Pseudomonadati</taxon>
        <taxon>Pseudomonadota</taxon>
        <taxon>Alphaproteobacteria</taxon>
        <taxon>Rhodobacterales</taxon>
        <taxon>Paracoccaceae</taxon>
        <taxon>Roseinatronobacter</taxon>
    </lineage>
</organism>
<dbReference type="InterPro" id="IPR049809">
    <property type="entry name" value="YehF/YfeS-like_WGR"/>
</dbReference>
<dbReference type="STRING" id="121821.GCA_001870675_00664"/>
<feature type="domain" description="WGR" evidence="1">
    <location>
        <begin position="1"/>
        <end position="80"/>
    </location>
</feature>
<evidence type="ECO:0000259" key="1">
    <source>
        <dbReference type="PROSITE" id="PS51977"/>
    </source>
</evidence>
<gene>
    <name evidence="2" type="ORF">LY56_02707</name>
</gene>
<evidence type="ECO:0000313" key="3">
    <source>
        <dbReference type="Proteomes" id="UP000249364"/>
    </source>
</evidence>
<proteinExistence type="predicted"/>
<evidence type="ECO:0000313" key="2">
    <source>
        <dbReference type="EMBL" id="PZX39539.1"/>
    </source>
</evidence>
<name>A0A2W7QEG3_9RHOB</name>
<protein>
    <submittedName>
        <fullName evidence="2">WGR domain-containing protein</fullName>
    </submittedName>
</protein>
<dbReference type="Gene3D" id="2.20.140.10">
    <property type="entry name" value="WGR domain"/>
    <property type="match status" value="1"/>
</dbReference>
<dbReference type="Pfam" id="PF05406">
    <property type="entry name" value="WGR"/>
    <property type="match status" value="1"/>
</dbReference>
<reference evidence="2 3" key="1">
    <citation type="submission" date="2018-06" db="EMBL/GenBank/DDBJ databases">
        <title>Genomic Encyclopedia of Archaeal and Bacterial Type Strains, Phase II (KMG-II): from individual species to whole genera.</title>
        <authorList>
            <person name="Goeker M."/>
        </authorList>
    </citation>
    <scope>NUCLEOTIDE SEQUENCE [LARGE SCALE GENOMIC DNA]</scope>
    <source>
        <strain evidence="2 3">DSM 13087</strain>
    </source>
</reference>
<dbReference type="SUPFAM" id="SSF142921">
    <property type="entry name" value="WGR domain-like"/>
    <property type="match status" value="1"/>
</dbReference>
<dbReference type="OrthoDB" id="5801306at2"/>
<dbReference type="EMBL" id="QKZQ01000013">
    <property type="protein sequence ID" value="PZX39539.1"/>
    <property type="molecule type" value="Genomic_DNA"/>
</dbReference>
<dbReference type="AlphaFoldDB" id="A0A2W7QEG3"/>
<dbReference type="InterPro" id="IPR008893">
    <property type="entry name" value="WGR_domain"/>
</dbReference>
<accession>A0A2W7QEG3</accession>
<dbReference type="Proteomes" id="UP000249364">
    <property type="component" value="Unassembled WGS sequence"/>
</dbReference>
<dbReference type="CDD" id="cd07996">
    <property type="entry name" value="WGR_MMR_like"/>
    <property type="match status" value="1"/>
</dbReference>
<dbReference type="PROSITE" id="PS51977">
    <property type="entry name" value="WGR"/>
    <property type="match status" value="1"/>
</dbReference>